<feature type="compositionally biased region" description="Basic and acidic residues" evidence="2">
    <location>
        <begin position="533"/>
        <end position="546"/>
    </location>
</feature>
<feature type="region of interest" description="Disordered" evidence="2">
    <location>
        <begin position="501"/>
        <end position="547"/>
    </location>
</feature>
<name>A0ABP1PUT0_9HEXA</name>
<dbReference type="Gene3D" id="1.10.287.1490">
    <property type="match status" value="1"/>
</dbReference>
<comment type="caution">
    <text evidence="3">The sequence shown here is derived from an EMBL/GenBank/DDBJ whole genome shotgun (WGS) entry which is preliminary data.</text>
</comment>
<sequence>MENNVPILLNGETDSPSSALLPMMECGDEELNGDMHIKMSPKVPCQDAEQQTDDEVNGESISACSKCQTLEVESQKSMAQLTSKYETEIARLKRELENANRAKETTVMRYAKSENEVIKLKREMENSSKQITGLMREVETLNKKQKMLSSERERLGNIVDGKGCEIQGLHKEVEKLKEDISAKEFKIKWTQNKLNSEVESHKDTQTRLESVEAELEKAKEITLSHGAWSEDVSNVEGDDRATPFENVVNGHSSDEGFCTDSIQAEKTTTSASISITVKELEAVKLKNHQLIAENNLLSCKVQSLEQQRLDLEQKLARLQESNSEHLHQIATLHSELAATESLKSQLLREQESVLALQNECQQLRQAHTDSLADMAVCRSKEAELLGYTQQVTEKNVTLQSEFSSMQAKSFALEEENENLRSQMEQLQIDLRNVEKMMSQECKNYIEERQTVESDAEKQEKEILDLQRQLDEARGEIVLLHKNLNAKIRELSRELQIARKNAKDGTYGSDGMSQSSRASSSSSLNNIEISPPKVRQEEIPEKPHEADAPVIPDQQILIERIVKLQRTLARKQEKIEFLQEHVKQLTETLQKKSKIIIGYAMTQDVEALTSELSEQNKAEVIKYGGIMASVYASKPADDGLTLDLSLEINRKLQIVLEDTLLKNMTLKDSLNTLGKEISKLTEENTDLSDKLARNANPG</sequence>
<keyword evidence="4" id="KW-1185">Reference proteome</keyword>
<dbReference type="InterPro" id="IPR038830">
    <property type="entry name" value="CCDC186"/>
</dbReference>
<evidence type="ECO:0008006" key="5">
    <source>
        <dbReference type="Google" id="ProtNLM"/>
    </source>
</evidence>
<feature type="coiled-coil region" evidence="1">
    <location>
        <begin position="287"/>
        <end position="366"/>
    </location>
</feature>
<feature type="coiled-coil region" evidence="1">
    <location>
        <begin position="662"/>
        <end position="689"/>
    </location>
</feature>
<dbReference type="PANTHER" id="PTHR18911">
    <property type="entry name" value="CTCL TUMOR ANTIGEN HD-CL-01"/>
    <property type="match status" value="1"/>
</dbReference>
<feature type="coiled-coil region" evidence="1">
    <location>
        <begin position="409"/>
        <end position="500"/>
    </location>
</feature>
<proteinExistence type="predicted"/>
<evidence type="ECO:0000256" key="2">
    <source>
        <dbReference type="SAM" id="MobiDB-lite"/>
    </source>
</evidence>
<dbReference type="EMBL" id="CAXLJM020000013">
    <property type="protein sequence ID" value="CAL8078270.1"/>
    <property type="molecule type" value="Genomic_DNA"/>
</dbReference>
<feature type="compositionally biased region" description="Low complexity" evidence="2">
    <location>
        <begin position="508"/>
        <end position="522"/>
    </location>
</feature>
<feature type="coiled-coil region" evidence="1">
    <location>
        <begin position="553"/>
        <end position="594"/>
    </location>
</feature>
<dbReference type="Proteomes" id="UP001642540">
    <property type="component" value="Unassembled WGS sequence"/>
</dbReference>
<feature type="coiled-coil region" evidence="1">
    <location>
        <begin position="82"/>
        <end position="221"/>
    </location>
</feature>
<accession>A0ABP1PUT0</accession>
<protein>
    <recommendedName>
        <fullName evidence="5">Coiled-coil domain-containing protein 186</fullName>
    </recommendedName>
</protein>
<organism evidence="3 4">
    <name type="scientific">Orchesella dallaii</name>
    <dbReference type="NCBI Taxonomy" id="48710"/>
    <lineage>
        <taxon>Eukaryota</taxon>
        <taxon>Metazoa</taxon>
        <taxon>Ecdysozoa</taxon>
        <taxon>Arthropoda</taxon>
        <taxon>Hexapoda</taxon>
        <taxon>Collembola</taxon>
        <taxon>Entomobryomorpha</taxon>
        <taxon>Entomobryoidea</taxon>
        <taxon>Orchesellidae</taxon>
        <taxon>Orchesellinae</taxon>
        <taxon>Orchesella</taxon>
    </lineage>
</organism>
<dbReference type="PANTHER" id="PTHR18911:SF5">
    <property type="entry name" value="COILED-COIL DOMAIN-CONTAINING PROTEIN 186"/>
    <property type="match status" value="1"/>
</dbReference>
<evidence type="ECO:0000313" key="4">
    <source>
        <dbReference type="Proteomes" id="UP001642540"/>
    </source>
</evidence>
<keyword evidence="1" id="KW-0175">Coiled coil</keyword>
<gene>
    <name evidence="3" type="ORF">ODALV1_LOCUS4049</name>
</gene>
<evidence type="ECO:0000256" key="1">
    <source>
        <dbReference type="SAM" id="Coils"/>
    </source>
</evidence>
<reference evidence="3 4" key="1">
    <citation type="submission" date="2024-08" db="EMBL/GenBank/DDBJ databases">
        <authorList>
            <person name="Cucini C."/>
            <person name="Frati F."/>
        </authorList>
    </citation>
    <scope>NUCLEOTIDE SEQUENCE [LARGE SCALE GENOMIC DNA]</scope>
</reference>
<evidence type="ECO:0000313" key="3">
    <source>
        <dbReference type="EMBL" id="CAL8078270.1"/>
    </source>
</evidence>